<sequence>GSNLVGEERADFYGAVKLNWQDLMPFLSFFFFNHLQGPGKTGTDCALDCGSGIGRVSKHVLLPASGRVELVDMMEPFPAEAPNCLRVEGDRVETFNCYSLREFTPANGRYDVIWIQWVSGYLTDKDLLEFLSRCRAGLKENGVVIPKDNAAREGRVLDTSDSSVIRDLEILRSLTEESGPELLREEKQEGFPDQCVPVWMLALHDAGRSLKWGNPRGEQVGTG</sequence>
<evidence type="ECO:0000256" key="1">
    <source>
        <dbReference type="ARBA" id="ARBA00009059"/>
    </source>
</evidence>
<name>F6WPW7_ORNAN</name>
<dbReference type="GeneTree" id="ENSGT00390000008371"/>
<dbReference type="eggNOG" id="KOG3178">
    <property type="taxonomic scope" value="Eukaryota"/>
</dbReference>
<evidence type="ECO:0000313" key="5">
    <source>
        <dbReference type="Ensembl" id="ENSOANP00000001381.2"/>
    </source>
</evidence>
<keyword evidence="6" id="KW-1185">Reference proteome</keyword>
<dbReference type="GO" id="GO:0005737">
    <property type="term" value="C:cytoplasm"/>
    <property type="evidence" value="ECO:0000318"/>
    <property type="project" value="GO_Central"/>
</dbReference>
<dbReference type="STRING" id="9258.ENSOANP00000001381"/>
<evidence type="ECO:0000256" key="3">
    <source>
        <dbReference type="ARBA" id="ARBA00022679"/>
    </source>
</evidence>
<dbReference type="Proteomes" id="UP000002279">
    <property type="component" value="Unplaced"/>
</dbReference>
<keyword evidence="3" id="KW-0808">Transferase</keyword>
<organism evidence="5 6">
    <name type="scientific">Ornithorhynchus anatinus</name>
    <name type="common">Duckbill platypus</name>
    <dbReference type="NCBI Taxonomy" id="9258"/>
    <lineage>
        <taxon>Eukaryota</taxon>
        <taxon>Metazoa</taxon>
        <taxon>Chordata</taxon>
        <taxon>Craniata</taxon>
        <taxon>Vertebrata</taxon>
        <taxon>Euteleostomi</taxon>
        <taxon>Mammalia</taxon>
        <taxon>Monotremata</taxon>
        <taxon>Ornithorhynchidae</taxon>
        <taxon>Ornithorhynchus</taxon>
    </lineage>
</organism>
<proteinExistence type="inferred from homology"/>
<reference evidence="5" key="2">
    <citation type="submission" date="2025-09" db="UniProtKB">
        <authorList>
            <consortium name="Ensembl"/>
        </authorList>
    </citation>
    <scope>IDENTIFICATION</scope>
    <source>
        <strain evidence="5">Glennie</strain>
    </source>
</reference>
<evidence type="ECO:0000313" key="6">
    <source>
        <dbReference type="Proteomes" id="UP000002279"/>
    </source>
</evidence>
<dbReference type="FunCoup" id="F6WPW7">
    <property type="interactions" value="412"/>
</dbReference>
<dbReference type="OMA" id="EKAETFW"/>
<accession>F6WPW7</accession>
<reference evidence="5" key="1">
    <citation type="submission" date="2025-08" db="UniProtKB">
        <authorList>
            <consortium name="Ensembl"/>
        </authorList>
    </citation>
    <scope>IDENTIFICATION</scope>
    <source>
        <strain evidence="5">Glennie</strain>
    </source>
</reference>
<dbReference type="InterPro" id="IPR029063">
    <property type="entry name" value="SAM-dependent_MTases_sf"/>
</dbReference>
<evidence type="ECO:0000256" key="4">
    <source>
        <dbReference type="ARBA" id="ARBA00022691"/>
    </source>
</evidence>
<dbReference type="CDD" id="cd02440">
    <property type="entry name" value="AdoMet_MTases"/>
    <property type="match status" value="1"/>
</dbReference>
<dbReference type="Gene3D" id="3.40.50.150">
    <property type="entry name" value="Vaccinia Virus protein VP39"/>
    <property type="match status" value="1"/>
</dbReference>
<evidence type="ECO:0008006" key="7">
    <source>
        <dbReference type="Google" id="ProtNLM"/>
    </source>
</evidence>
<dbReference type="HOGENOM" id="CLU_055356_3_0_1"/>
<dbReference type="InParanoid" id="F6WPW7"/>
<keyword evidence="2" id="KW-0489">Methyltransferase</keyword>
<dbReference type="Pfam" id="PF05891">
    <property type="entry name" value="Methyltransf_PK"/>
    <property type="match status" value="1"/>
</dbReference>
<dbReference type="GO" id="GO:0071885">
    <property type="term" value="F:N-terminal protein N-methyltransferase activity"/>
    <property type="evidence" value="ECO:0000318"/>
    <property type="project" value="GO_Central"/>
</dbReference>
<dbReference type="Ensembl" id="ENSOANT00000001382.2">
    <property type="protein sequence ID" value="ENSOANP00000001381.2"/>
    <property type="gene ID" value="ENSOANG00000000888.2"/>
</dbReference>
<comment type="similarity">
    <text evidence="1">Belongs to the methyltransferase superfamily. NTM1 family.</text>
</comment>
<dbReference type="PANTHER" id="PTHR12753:SF2">
    <property type="entry name" value="N-TERMINAL XAA-PRO-LYS N-METHYLTRANSFERASE 2"/>
    <property type="match status" value="1"/>
</dbReference>
<dbReference type="AlphaFoldDB" id="F6WPW7"/>
<protein>
    <recommendedName>
        <fullName evidence="7">Methyltransferase like 11B</fullName>
    </recommendedName>
</protein>
<dbReference type="Bgee" id="ENSOANG00000000888">
    <property type="expression patterns" value="Expressed in fibroblast and 6 other cell types or tissues"/>
</dbReference>
<dbReference type="InterPro" id="IPR008576">
    <property type="entry name" value="MeTrfase_NTM1"/>
</dbReference>
<dbReference type="SUPFAM" id="SSF53335">
    <property type="entry name" value="S-adenosyl-L-methionine-dependent methyltransferases"/>
    <property type="match status" value="1"/>
</dbReference>
<evidence type="ECO:0000256" key="2">
    <source>
        <dbReference type="ARBA" id="ARBA00022603"/>
    </source>
</evidence>
<keyword evidence="4" id="KW-0949">S-adenosyl-L-methionine</keyword>
<dbReference type="GO" id="GO:0032259">
    <property type="term" value="P:methylation"/>
    <property type="evidence" value="ECO:0007669"/>
    <property type="project" value="UniProtKB-KW"/>
</dbReference>
<dbReference type="PANTHER" id="PTHR12753">
    <property type="entry name" value="AD-003 - RELATED"/>
    <property type="match status" value="1"/>
</dbReference>